<reference evidence="6 7" key="2">
    <citation type="journal article" date="2010" name="Stand. Genomic Sci.">
        <title>Complete genome sequence of Desulfohalobium retbaense type strain (HR(100)).</title>
        <authorList>
            <person name="Spring S."/>
            <person name="Nolan M."/>
            <person name="Lapidus A."/>
            <person name="Glavina Del Rio T."/>
            <person name="Copeland A."/>
            <person name="Tice H."/>
            <person name="Cheng J.F."/>
            <person name="Lucas S."/>
            <person name="Land M."/>
            <person name="Chen F."/>
            <person name="Bruce D."/>
            <person name="Goodwin L."/>
            <person name="Pitluck S."/>
            <person name="Ivanova N."/>
            <person name="Mavromatis K."/>
            <person name="Mikhailova N."/>
            <person name="Pati A."/>
            <person name="Chen A."/>
            <person name="Palaniappan K."/>
            <person name="Hauser L."/>
            <person name="Chang Y.J."/>
            <person name="Jeffries C.D."/>
            <person name="Munk C."/>
            <person name="Kiss H."/>
            <person name="Chain P."/>
            <person name="Han C."/>
            <person name="Brettin T."/>
            <person name="Detter J.C."/>
            <person name="Schuler E."/>
            <person name="Goker M."/>
            <person name="Rohde M."/>
            <person name="Bristow J."/>
            <person name="Eisen J.A."/>
            <person name="Markowitz V."/>
            <person name="Hugenholtz P."/>
            <person name="Kyrpides N.C."/>
            <person name="Klenk H.P."/>
        </authorList>
    </citation>
    <scope>NUCLEOTIDE SEQUENCE [LARGE SCALE GENOMIC DNA]</scope>
    <source>
        <strain evidence="6 7">DSM 5692</strain>
    </source>
</reference>
<dbReference type="PANTHER" id="PTHR39190:SF1">
    <property type="entry name" value="FLAGELLAR ASSEMBLY FACTOR FLIW"/>
    <property type="match status" value="1"/>
</dbReference>
<keyword evidence="1 4" id="KW-0963">Cytoplasm</keyword>
<dbReference type="PANTHER" id="PTHR39190">
    <property type="entry name" value="FLAGELLAR ASSEMBLY FACTOR FLIW"/>
    <property type="match status" value="1"/>
</dbReference>
<evidence type="ECO:0000256" key="4">
    <source>
        <dbReference type="HAMAP-Rule" id="MF_01185"/>
    </source>
</evidence>
<feature type="region of interest" description="Disordered" evidence="5">
    <location>
        <begin position="135"/>
        <end position="154"/>
    </location>
</feature>
<organism evidence="6 7">
    <name type="scientific">Desulfohalobium retbaense (strain ATCC 49708 / DSM 5692 / JCM 16813 / HR100)</name>
    <dbReference type="NCBI Taxonomy" id="485915"/>
    <lineage>
        <taxon>Bacteria</taxon>
        <taxon>Pseudomonadati</taxon>
        <taxon>Thermodesulfobacteriota</taxon>
        <taxon>Desulfovibrionia</taxon>
        <taxon>Desulfovibrionales</taxon>
        <taxon>Desulfohalobiaceae</taxon>
        <taxon>Desulfohalobium</taxon>
    </lineage>
</organism>
<sequence length="154" mass="16985">MEQIETRFGWVEYTPEEIVHFPEGLVGFEQLRRFVVMPREEDEPLVCLQSVDEGAFAFLLADVGHFFPSYTVRVAQAERQVLGVGADASVVVLAMITVHGDDSITVNLAAPVLYAPDTKCAFQKVLETTEFSTRTPLPVHKEGEEPETVSSTGA</sequence>
<dbReference type="eggNOG" id="COG1699">
    <property type="taxonomic scope" value="Bacteria"/>
</dbReference>
<dbReference type="STRING" id="485915.Dret_0605"/>
<dbReference type="KEGG" id="drt:Dret_0605"/>
<comment type="similarity">
    <text evidence="4">Belongs to the FliW family.</text>
</comment>
<dbReference type="InterPro" id="IPR003775">
    <property type="entry name" value="Flagellar_assembly_factor_FliW"/>
</dbReference>
<dbReference type="Pfam" id="PF02623">
    <property type="entry name" value="FliW"/>
    <property type="match status" value="1"/>
</dbReference>
<comment type="function">
    <text evidence="4">Acts as an anti-CsrA protein, binds CsrA and prevents it from repressing translation of its target genes, one of which is flagellin. Binds to flagellin and participates in the assembly of the flagellum.</text>
</comment>
<evidence type="ECO:0000313" key="7">
    <source>
        <dbReference type="Proteomes" id="UP000001052"/>
    </source>
</evidence>
<name>C8WYY6_DESRD</name>
<dbReference type="Gene3D" id="2.30.290.10">
    <property type="entry name" value="BH3618-like"/>
    <property type="match status" value="1"/>
</dbReference>
<dbReference type="HAMAP" id="MF_01185">
    <property type="entry name" value="FliW"/>
    <property type="match status" value="1"/>
</dbReference>
<protein>
    <recommendedName>
        <fullName evidence="4">Flagellar assembly factor FliW</fullName>
    </recommendedName>
</protein>
<evidence type="ECO:0000313" key="6">
    <source>
        <dbReference type="EMBL" id="ACV67902.1"/>
    </source>
</evidence>
<dbReference type="GO" id="GO:0044780">
    <property type="term" value="P:bacterial-type flagellum assembly"/>
    <property type="evidence" value="ECO:0007669"/>
    <property type="project" value="UniProtKB-UniRule"/>
</dbReference>
<dbReference type="SUPFAM" id="SSF141457">
    <property type="entry name" value="BH3618-like"/>
    <property type="match status" value="1"/>
</dbReference>
<dbReference type="AlphaFoldDB" id="C8WYY6"/>
<dbReference type="GO" id="GO:0006417">
    <property type="term" value="P:regulation of translation"/>
    <property type="evidence" value="ECO:0007669"/>
    <property type="project" value="UniProtKB-KW"/>
</dbReference>
<dbReference type="Proteomes" id="UP000001052">
    <property type="component" value="Chromosome"/>
</dbReference>
<dbReference type="NCBIfam" id="NF009799">
    <property type="entry name" value="PRK13285.2-2"/>
    <property type="match status" value="1"/>
</dbReference>
<evidence type="ECO:0000256" key="3">
    <source>
        <dbReference type="ARBA" id="ARBA00022845"/>
    </source>
</evidence>
<gene>
    <name evidence="4" type="primary">fliW</name>
    <name evidence="6" type="ordered locus">Dret_0605</name>
</gene>
<dbReference type="InterPro" id="IPR024046">
    <property type="entry name" value="Flagellar_assmbl_FliW_dom_sf"/>
</dbReference>
<keyword evidence="3 4" id="KW-0810">Translation regulation</keyword>
<proteinExistence type="inferred from homology"/>
<comment type="subunit">
    <text evidence="4">Interacts with translational regulator CsrA and flagellin(s).</text>
</comment>
<evidence type="ECO:0000256" key="1">
    <source>
        <dbReference type="ARBA" id="ARBA00022490"/>
    </source>
</evidence>
<evidence type="ECO:0000256" key="5">
    <source>
        <dbReference type="SAM" id="MobiDB-lite"/>
    </source>
</evidence>
<comment type="subcellular location">
    <subcellularLocation>
        <location evidence="4">Cytoplasm</location>
    </subcellularLocation>
</comment>
<evidence type="ECO:0000256" key="2">
    <source>
        <dbReference type="ARBA" id="ARBA00022795"/>
    </source>
</evidence>
<dbReference type="RefSeq" id="WP_015751060.1">
    <property type="nucleotide sequence ID" value="NC_013223.1"/>
</dbReference>
<keyword evidence="2 4" id="KW-1005">Bacterial flagellum biogenesis</keyword>
<accession>C8WYY6</accession>
<dbReference type="OrthoDB" id="9801235at2"/>
<reference evidence="7" key="1">
    <citation type="submission" date="2009-09" db="EMBL/GenBank/DDBJ databases">
        <title>The complete chromosome of Desulfohalobium retbaense DSM 5692.</title>
        <authorList>
            <consortium name="US DOE Joint Genome Institute (JGI-PGF)"/>
            <person name="Lucas S."/>
            <person name="Copeland A."/>
            <person name="Lapidus A."/>
            <person name="Glavina del Rio T."/>
            <person name="Dalin E."/>
            <person name="Tice H."/>
            <person name="Bruce D."/>
            <person name="Goodwin L."/>
            <person name="Pitluck S."/>
            <person name="Kyrpides N."/>
            <person name="Mavromatis K."/>
            <person name="Ivanova N."/>
            <person name="Mikhailova N."/>
            <person name="Munk A.C."/>
            <person name="Brettin T."/>
            <person name="Detter J.C."/>
            <person name="Han C."/>
            <person name="Tapia R."/>
            <person name="Larimer F."/>
            <person name="Land M."/>
            <person name="Hauser L."/>
            <person name="Markowitz V."/>
            <person name="Cheng J.-F."/>
            <person name="Hugenholtz P."/>
            <person name="Woyke T."/>
            <person name="Wu D."/>
            <person name="Spring S."/>
            <person name="Klenk H.-P."/>
            <person name="Eisen J.A."/>
        </authorList>
    </citation>
    <scope>NUCLEOTIDE SEQUENCE [LARGE SCALE GENOMIC DNA]</scope>
    <source>
        <strain evidence="7">DSM 5692</strain>
    </source>
</reference>
<dbReference type="HOGENOM" id="CLU_112356_0_2_7"/>
<keyword evidence="7" id="KW-1185">Reference proteome</keyword>
<dbReference type="EMBL" id="CP001734">
    <property type="protein sequence ID" value="ACV67902.1"/>
    <property type="molecule type" value="Genomic_DNA"/>
</dbReference>
<keyword evidence="4" id="KW-0143">Chaperone</keyword>
<dbReference type="GO" id="GO:0005737">
    <property type="term" value="C:cytoplasm"/>
    <property type="evidence" value="ECO:0007669"/>
    <property type="project" value="UniProtKB-SubCell"/>
</dbReference>